<keyword evidence="2" id="KW-1133">Transmembrane helix</keyword>
<protein>
    <recommendedName>
        <fullName evidence="5">Transmembrane protein</fullName>
    </recommendedName>
</protein>
<dbReference type="Proteomes" id="UP000324800">
    <property type="component" value="Unassembled WGS sequence"/>
</dbReference>
<feature type="transmembrane region" description="Helical" evidence="2">
    <location>
        <begin position="20"/>
        <end position="42"/>
    </location>
</feature>
<feature type="region of interest" description="Disordered" evidence="1">
    <location>
        <begin position="198"/>
        <end position="220"/>
    </location>
</feature>
<accession>A0A5J4V3W6</accession>
<keyword evidence="2" id="KW-0812">Transmembrane</keyword>
<sequence length="220" mass="24492">MMKAIPDEGVTRVSGKNKIWLLGLIFTILGSLFLVFFLVMIISGDAQLIYPGIINASYLIPIGIFLLSINAQLIITYDLKSRVLTVVKNDGCCCRRCDECCHCNKSLKLRLTNGKVKSFASIFKKDELIPIIEAINSKEPHNPQAYELGSYNPPSTTLLHGSQLSYPHKYSDSEPKSEYVTDSIALLQQQPALSQQQADYQVQSSYPTQLPAQDLSFAKD</sequence>
<evidence type="ECO:0000256" key="2">
    <source>
        <dbReference type="SAM" id="Phobius"/>
    </source>
</evidence>
<evidence type="ECO:0000313" key="3">
    <source>
        <dbReference type="EMBL" id="KAA6377459.1"/>
    </source>
</evidence>
<comment type="caution">
    <text evidence="3">The sequence shown here is derived from an EMBL/GenBank/DDBJ whole genome shotgun (WGS) entry which is preliminary data.</text>
</comment>
<reference evidence="3 4" key="1">
    <citation type="submission" date="2019-03" db="EMBL/GenBank/DDBJ databases">
        <title>Single cell metagenomics reveals metabolic interactions within the superorganism composed of flagellate Streblomastix strix and complex community of Bacteroidetes bacteria on its surface.</title>
        <authorList>
            <person name="Treitli S.C."/>
            <person name="Kolisko M."/>
            <person name="Husnik F."/>
            <person name="Keeling P."/>
            <person name="Hampl V."/>
        </authorList>
    </citation>
    <scope>NUCLEOTIDE SEQUENCE [LARGE SCALE GENOMIC DNA]</scope>
    <source>
        <strain evidence="3">ST1C</strain>
    </source>
</reference>
<evidence type="ECO:0000256" key="1">
    <source>
        <dbReference type="SAM" id="MobiDB-lite"/>
    </source>
</evidence>
<keyword evidence="2" id="KW-0472">Membrane</keyword>
<evidence type="ECO:0000313" key="4">
    <source>
        <dbReference type="Proteomes" id="UP000324800"/>
    </source>
</evidence>
<dbReference type="AlphaFoldDB" id="A0A5J4V3W6"/>
<feature type="compositionally biased region" description="Polar residues" evidence="1">
    <location>
        <begin position="199"/>
        <end position="211"/>
    </location>
</feature>
<gene>
    <name evidence="3" type="ORF">EZS28_027013</name>
</gene>
<dbReference type="EMBL" id="SNRW01009798">
    <property type="protein sequence ID" value="KAA6377459.1"/>
    <property type="molecule type" value="Genomic_DNA"/>
</dbReference>
<evidence type="ECO:0008006" key="5">
    <source>
        <dbReference type="Google" id="ProtNLM"/>
    </source>
</evidence>
<name>A0A5J4V3W6_9EUKA</name>
<organism evidence="3 4">
    <name type="scientific">Streblomastix strix</name>
    <dbReference type="NCBI Taxonomy" id="222440"/>
    <lineage>
        <taxon>Eukaryota</taxon>
        <taxon>Metamonada</taxon>
        <taxon>Preaxostyla</taxon>
        <taxon>Oxymonadida</taxon>
        <taxon>Streblomastigidae</taxon>
        <taxon>Streblomastix</taxon>
    </lineage>
</organism>
<proteinExistence type="predicted"/>
<feature type="transmembrane region" description="Helical" evidence="2">
    <location>
        <begin position="48"/>
        <end position="75"/>
    </location>
</feature>